<dbReference type="InterPro" id="IPR003154">
    <property type="entry name" value="S1/P1nuclease"/>
</dbReference>
<reference evidence="9" key="1">
    <citation type="journal article" date="2019" name="Int. J. Syst. Evol. Microbiol.">
        <title>The Global Catalogue of Microorganisms (GCM) 10K type strain sequencing project: providing services to taxonomists for standard genome sequencing and annotation.</title>
        <authorList>
            <consortium name="The Broad Institute Genomics Platform"/>
            <consortium name="The Broad Institute Genome Sequencing Center for Infectious Disease"/>
            <person name="Wu L."/>
            <person name="Ma J."/>
        </authorList>
    </citation>
    <scope>NUCLEOTIDE SEQUENCE [LARGE SCALE GENOMIC DNA]</scope>
    <source>
        <strain evidence="9">CGMCC 1.10759</strain>
    </source>
</reference>
<dbReference type="CDD" id="cd11010">
    <property type="entry name" value="S1-P1_nuclease"/>
    <property type="match status" value="1"/>
</dbReference>
<dbReference type="RefSeq" id="WP_380595800.1">
    <property type="nucleotide sequence ID" value="NZ_JBHSDU010000003.1"/>
</dbReference>
<evidence type="ECO:0000256" key="3">
    <source>
        <dbReference type="ARBA" id="ARBA00022759"/>
    </source>
</evidence>
<gene>
    <name evidence="8" type="ORF">ACFPN2_06455</name>
</gene>
<proteinExistence type="predicted"/>
<evidence type="ECO:0000313" key="8">
    <source>
        <dbReference type="EMBL" id="MFC4308717.1"/>
    </source>
</evidence>
<keyword evidence="1" id="KW-0540">Nuclease</keyword>
<evidence type="ECO:0000256" key="5">
    <source>
        <dbReference type="ARBA" id="ARBA00023157"/>
    </source>
</evidence>
<keyword evidence="3" id="KW-0255">Endonuclease</keyword>
<dbReference type="Proteomes" id="UP001595904">
    <property type="component" value="Unassembled WGS sequence"/>
</dbReference>
<dbReference type="InterPro" id="IPR008947">
    <property type="entry name" value="PLipase_C/P1_nuclease_dom_sf"/>
</dbReference>
<dbReference type="SUPFAM" id="SSF48537">
    <property type="entry name" value="Phospholipase C/P1 nuclease"/>
    <property type="match status" value="1"/>
</dbReference>
<protein>
    <submittedName>
        <fullName evidence="8">S1/P1 nuclease</fullName>
    </submittedName>
</protein>
<keyword evidence="4" id="KW-0378">Hydrolase</keyword>
<accession>A0ABV8SP30</accession>
<dbReference type="PANTHER" id="PTHR33146:SF10">
    <property type="entry name" value="STRAND-SPECIFIC NUCLEASE, PUTATIVE-RELATED"/>
    <property type="match status" value="1"/>
</dbReference>
<evidence type="ECO:0000256" key="6">
    <source>
        <dbReference type="ARBA" id="ARBA00023180"/>
    </source>
</evidence>
<keyword evidence="7" id="KW-0732">Signal</keyword>
<keyword evidence="2" id="KW-0479">Metal-binding</keyword>
<evidence type="ECO:0000256" key="1">
    <source>
        <dbReference type="ARBA" id="ARBA00022722"/>
    </source>
</evidence>
<evidence type="ECO:0000256" key="7">
    <source>
        <dbReference type="SAM" id="SignalP"/>
    </source>
</evidence>
<sequence length="307" mass="34541">MKPLVALLLAVLLPSSAAQAWSRPGHMVTAAIAYDELSAQDRRVIDKIVALAEKHPDRGAFEVAVGRATGEERGRRLFLELARWPDDARGSIHDHPTWHYWSRPIVDRSSPPPQSPKDVPEGSAYEAFVLNLSVAADSRASAGERAVALAWLFHLVGDMHQPLHSVSQVSKRFPEGDRGGSLQFVLDPVEKKPITLHWYWDDSVSRDGEPELAFKRADDLMRRVPRTQFMLQPFKSATEFSEWAKESYQLGNTVAYGPDLRASDSASTAPEQSKRYVDQSLEVGEQRLTLAGYRLTEVLRWVFRNER</sequence>
<evidence type="ECO:0000256" key="4">
    <source>
        <dbReference type="ARBA" id="ARBA00022801"/>
    </source>
</evidence>
<name>A0ABV8SP30_9GAMM</name>
<evidence type="ECO:0000256" key="2">
    <source>
        <dbReference type="ARBA" id="ARBA00022723"/>
    </source>
</evidence>
<keyword evidence="5" id="KW-1015">Disulfide bond</keyword>
<comment type="caution">
    <text evidence="8">The sequence shown here is derived from an EMBL/GenBank/DDBJ whole genome shotgun (WGS) entry which is preliminary data.</text>
</comment>
<dbReference type="EMBL" id="JBHSDU010000003">
    <property type="protein sequence ID" value="MFC4308717.1"/>
    <property type="molecule type" value="Genomic_DNA"/>
</dbReference>
<organism evidence="8 9">
    <name type="scientific">Steroidobacter flavus</name>
    <dbReference type="NCBI Taxonomy" id="1842136"/>
    <lineage>
        <taxon>Bacteria</taxon>
        <taxon>Pseudomonadati</taxon>
        <taxon>Pseudomonadota</taxon>
        <taxon>Gammaproteobacteria</taxon>
        <taxon>Steroidobacterales</taxon>
        <taxon>Steroidobacteraceae</taxon>
        <taxon>Steroidobacter</taxon>
    </lineage>
</organism>
<dbReference type="Pfam" id="PF02265">
    <property type="entry name" value="S1-P1_nuclease"/>
    <property type="match status" value="1"/>
</dbReference>
<evidence type="ECO:0000313" key="9">
    <source>
        <dbReference type="Proteomes" id="UP001595904"/>
    </source>
</evidence>
<keyword evidence="9" id="KW-1185">Reference proteome</keyword>
<keyword evidence="6" id="KW-0325">Glycoprotein</keyword>
<feature type="chain" id="PRO_5046556375" evidence="7">
    <location>
        <begin position="21"/>
        <end position="307"/>
    </location>
</feature>
<dbReference type="PANTHER" id="PTHR33146">
    <property type="entry name" value="ENDONUCLEASE 4"/>
    <property type="match status" value="1"/>
</dbReference>
<feature type="signal peptide" evidence="7">
    <location>
        <begin position="1"/>
        <end position="20"/>
    </location>
</feature>
<dbReference type="Gene3D" id="1.10.575.10">
    <property type="entry name" value="P1 Nuclease"/>
    <property type="match status" value="1"/>
</dbReference>